<dbReference type="InterPro" id="IPR000719">
    <property type="entry name" value="Prot_kinase_dom"/>
</dbReference>
<name>A0A4Q0XWC6_9BACT</name>
<evidence type="ECO:0000259" key="1">
    <source>
        <dbReference type="PROSITE" id="PS50011"/>
    </source>
</evidence>
<feature type="domain" description="Protein kinase" evidence="1">
    <location>
        <begin position="29"/>
        <end position="285"/>
    </location>
</feature>
<organism evidence="2 3">
    <name type="scientific">Halarcobacter anaerophilus</name>
    <dbReference type="NCBI Taxonomy" id="877500"/>
    <lineage>
        <taxon>Bacteria</taxon>
        <taxon>Pseudomonadati</taxon>
        <taxon>Campylobacterota</taxon>
        <taxon>Epsilonproteobacteria</taxon>
        <taxon>Campylobacterales</taxon>
        <taxon>Arcobacteraceae</taxon>
        <taxon>Halarcobacter</taxon>
    </lineage>
</organism>
<dbReference type="STRING" id="877500.GCA_000935065_00622"/>
<dbReference type="PROSITE" id="PS00109">
    <property type="entry name" value="PROTEIN_KINASE_TYR"/>
    <property type="match status" value="1"/>
</dbReference>
<gene>
    <name evidence="2" type="ORF">CRV06_14025</name>
</gene>
<evidence type="ECO:0000313" key="2">
    <source>
        <dbReference type="EMBL" id="RXJ61285.1"/>
    </source>
</evidence>
<accession>A0A4Q0XWC6</accession>
<dbReference type="GO" id="GO:0004674">
    <property type="term" value="F:protein serine/threonine kinase activity"/>
    <property type="evidence" value="ECO:0007669"/>
    <property type="project" value="TreeGrafter"/>
</dbReference>
<dbReference type="GO" id="GO:0005737">
    <property type="term" value="C:cytoplasm"/>
    <property type="evidence" value="ECO:0007669"/>
    <property type="project" value="TreeGrafter"/>
</dbReference>
<dbReference type="PANTHER" id="PTHR44167:SF25">
    <property type="entry name" value="PROTEIN KINASE DOMAIN CONTAINING PROTEIN"/>
    <property type="match status" value="1"/>
</dbReference>
<evidence type="ECO:0000313" key="3">
    <source>
        <dbReference type="Proteomes" id="UP000290191"/>
    </source>
</evidence>
<dbReference type="PANTHER" id="PTHR44167">
    <property type="entry name" value="OVARIAN-SPECIFIC SERINE/THREONINE-PROTEIN KINASE LOK-RELATED"/>
    <property type="match status" value="1"/>
</dbReference>
<dbReference type="Pfam" id="PF00069">
    <property type="entry name" value="Pkinase"/>
    <property type="match status" value="1"/>
</dbReference>
<dbReference type="Proteomes" id="UP000290191">
    <property type="component" value="Unassembled WGS sequence"/>
</dbReference>
<dbReference type="CDD" id="cd14014">
    <property type="entry name" value="STKc_PknB_like"/>
    <property type="match status" value="1"/>
</dbReference>
<proteinExistence type="predicted"/>
<keyword evidence="3" id="KW-1185">Reference proteome</keyword>
<protein>
    <recommendedName>
        <fullName evidence="1">Protein kinase domain-containing protein</fullName>
    </recommendedName>
</protein>
<dbReference type="AlphaFoldDB" id="A0A4Q0XWC6"/>
<sequence length="285" mass="33350">MSLLEDITKKSIKKKFDKNEKTKFLNKKYYCLDEVGRGGLSIVYEGLDIYSEYFKKKSNIVIKTPTKELLQKDDIAAFVYAEYRFLRRLNLDSIVKVIDFGIDKKSKIPYLVLEYIQGELLSEISIANMELKTKKHIFKSLIKTLNYIHSKNVIHADISPTNIIINKENNPIIIDFGISQDIKENEDISLEYKKVKALNPRYCAPELLENEMKKPTIYSDIFSLGTILYEIYANKPLFEKTSKELFSLPIKKRDLSSIPFVLRNWFKNALSVEPQKRKLTKIYFF</sequence>
<reference evidence="2 3" key="1">
    <citation type="submission" date="2017-10" db="EMBL/GenBank/DDBJ databases">
        <title>Genomics of the genus Arcobacter.</title>
        <authorList>
            <person name="Perez-Cataluna A."/>
            <person name="Figueras M.J."/>
        </authorList>
    </citation>
    <scope>NUCLEOTIDE SEQUENCE [LARGE SCALE GENOMIC DNA]</scope>
    <source>
        <strain evidence="2 3">DSM 24636</strain>
    </source>
</reference>
<dbReference type="InterPro" id="IPR008266">
    <property type="entry name" value="Tyr_kinase_AS"/>
</dbReference>
<dbReference type="OrthoDB" id="9801841at2"/>
<dbReference type="SUPFAM" id="SSF56112">
    <property type="entry name" value="Protein kinase-like (PK-like)"/>
    <property type="match status" value="1"/>
</dbReference>
<dbReference type="EMBL" id="PDKO01000017">
    <property type="protein sequence ID" value="RXJ61285.1"/>
    <property type="molecule type" value="Genomic_DNA"/>
</dbReference>
<dbReference type="GO" id="GO:0005524">
    <property type="term" value="F:ATP binding"/>
    <property type="evidence" value="ECO:0007669"/>
    <property type="project" value="InterPro"/>
</dbReference>
<dbReference type="Gene3D" id="1.10.510.10">
    <property type="entry name" value="Transferase(Phosphotransferase) domain 1"/>
    <property type="match status" value="1"/>
</dbReference>
<dbReference type="RefSeq" id="WP_129082954.1">
    <property type="nucleotide sequence ID" value="NZ_CP041070.1"/>
</dbReference>
<dbReference type="InterPro" id="IPR011009">
    <property type="entry name" value="Kinase-like_dom_sf"/>
</dbReference>
<dbReference type="PROSITE" id="PS50011">
    <property type="entry name" value="PROTEIN_KINASE_DOM"/>
    <property type="match status" value="1"/>
</dbReference>
<comment type="caution">
    <text evidence="2">The sequence shown here is derived from an EMBL/GenBank/DDBJ whole genome shotgun (WGS) entry which is preliminary data.</text>
</comment>
<dbReference type="Gene3D" id="3.30.200.20">
    <property type="entry name" value="Phosphorylase Kinase, domain 1"/>
    <property type="match status" value="1"/>
</dbReference>